<dbReference type="Gene3D" id="1.20.1280.170">
    <property type="entry name" value="Exocyst complex component Exo70"/>
    <property type="match status" value="1"/>
</dbReference>
<evidence type="ECO:0000313" key="7">
    <source>
        <dbReference type="Proteomes" id="UP001497457"/>
    </source>
</evidence>
<keyword evidence="7" id="KW-1185">Reference proteome</keyword>
<keyword evidence="3" id="KW-0653">Protein transport</keyword>
<sequence length="455" mass="51343">MAGRIEDLRRDLAWLPRRENWRPPEQPDLMVAYAYSGSTSAGTFSTTTYTSSQGSLAGELASQRVEDDEEKATRRERAKGLPEGFCHGDGDIGALERWLSELGVGWVLGLAADAPSAGTSLLHLTLTERWIWALTEITGSTVRFVGNRPLSGWSAAGDPLDAANEAHAPLGSKLQILMDVRDAVSSASIGIDLCFQSWDSLVDMETQRRSGEVLSILSAKEQRLDEAVWNTMEEGSSDTCKVTRSLITYIKSLWDDYWRVNHIVRTAAKFGNYVPERDTSSSLLSAEQDKTDRLTTLTMEMVSSLQVKLAKRSVSFPDDSLRLLFLINNTHFMWQHLHPLFRMKFHVAVLTAKIEEYIQKYLQVSWEPALSCLHTRHYCFRTNSKLPTFDSEFQKTYTAQKLWKVPDPELRTRLRKAIVDKVVSGLTRYLGDNNITSPGITPQEREEMLLELFEG</sequence>
<dbReference type="EMBL" id="OZ075134">
    <property type="protein sequence ID" value="CAL4995329.1"/>
    <property type="molecule type" value="Genomic_DNA"/>
</dbReference>
<dbReference type="GO" id="GO:0006887">
    <property type="term" value="P:exocytosis"/>
    <property type="evidence" value="ECO:0007669"/>
    <property type="project" value="UniProtKB-KW"/>
</dbReference>
<dbReference type="InterPro" id="IPR016159">
    <property type="entry name" value="Cullin_repeat-like_dom_sf"/>
</dbReference>
<dbReference type="Proteomes" id="UP001497457">
    <property type="component" value="Chromosome 24b"/>
</dbReference>
<evidence type="ECO:0000256" key="2">
    <source>
        <dbReference type="ARBA" id="ARBA00022448"/>
    </source>
</evidence>
<keyword evidence="3" id="KW-0268">Exocytosis</keyword>
<reference evidence="6" key="1">
    <citation type="submission" date="2024-10" db="EMBL/GenBank/DDBJ databases">
        <authorList>
            <person name="Ryan C."/>
        </authorList>
    </citation>
    <scope>NUCLEOTIDE SEQUENCE [LARGE SCALE GENOMIC DNA]</scope>
</reference>
<dbReference type="PANTHER" id="PTHR12542:SF170">
    <property type="entry name" value="EXOCYST SUBUNIT EXO70 FAMILY PROTEIN"/>
    <property type="match status" value="1"/>
</dbReference>
<dbReference type="AlphaFoldDB" id="A0ABC9B6Y9"/>
<dbReference type="GO" id="GO:0015031">
    <property type="term" value="P:protein transport"/>
    <property type="evidence" value="ECO:0007669"/>
    <property type="project" value="UniProtKB-KW"/>
</dbReference>
<proteinExistence type="inferred from homology"/>
<evidence type="ECO:0000313" key="6">
    <source>
        <dbReference type="EMBL" id="CAL4995329.1"/>
    </source>
</evidence>
<comment type="function">
    <text evidence="3">Component of the exocyst complex.</text>
</comment>
<keyword evidence="2 3" id="KW-0813">Transport</keyword>
<evidence type="ECO:0000256" key="1">
    <source>
        <dbReference type="ARBA" id="ARBA00006756"/>
    </source>
</evidence>
<organism evidence="6 7">
    <name type="scientific">Urochloa decumbens</name>
    <dbReference type="NCBI Taxonomy" id="240449"/>
    <lineage>
        <taxon>Eukaryota</taxon>
        <taxon>Viridiplantae</taxon>
        <taxon>Streptophyta</taxon>
        <taxon>Embryophyta</taxon>
        <taxon>Tracheophyta</taxon>
        <taxon>Spermatophyta</taxon>
        <taxon>Magnoliopsida</taxon>
        <taxon>Liliopsida</taxon>
        <taxon>Poales</taxon>
        <taxon>Poaceae</taxon>
        <taxon>PACMAD clade</taxon>
        <taxon>Panicoideae</taxon>
        <taxon>Panicodae</taxon>
        <taxon>Paniceae</taxon>
        <taxon>Melinidinae</taxon>
        <taxon>Urochloa</taxon>
    </lineage>
</organism>
<dbReference type="SUPFAM" id="SSF74788">
    <property type="entry name" value="Cullin repeat-like"/>
    <property type="match status" value="1"/>
</dbReference>
<dbReference type="InterPro" id="IPR046364">
    <property type="entry name" value="Exo70_C"/>
</dbReference>
<dbReference type="InterPro" id="IPR004140">
    <property type="entry name" value="Exo70"/>
</dbReference>
<dbReference type="Pfam" id="PF03081">
    <property type="entry name" value="Exo70_C"/>
    <property type="match status" value="1"/>
</dbReference>
<evidence type="ECO:0000256" key="3">
    <source>
        <dbReference type="RuleBase" id="RU365026"/>
    </source>
</evidence>
<comment type="similarity">
    <text evidence="1 3">Belongs to the EXO70 family.</text>
</comment>
<name>A0ABC9B6Y9_9POAL</name>
<dbReference type="PANTHER" id="PTHR12542">
    <property type="entry name" value="EXOCYST COMPLEX PROTEIN EXO70"/>
    <property type="match status" value="1"/>
</dbReference>
<gene>
    <name evidence="6" type="ORF">URODEC1_LOCUS62297</name>
</gene>
<feature type="domain" description="Exocyst complex subunit Exo70 C-terminal" evidence="5">
    <location>
        <begin position="173"/>
        <end position="432"/>
    </location>
</feature>
<evidence type="ECO:0000256" key="4">
    <source>
        <dbReference type="SAM" id="MobiDB-lite"/>
    </source>
</evidence>
<protein>
    <recommendedName>
        <fullName evidence="3">Exocyst subunit Exo70 family protein</fullName>
    </recommendedName>
</protein>
<feature type="region of interest" description="Disordered" evidence="4">
    <location>
        <begin position="55"/>
        <end position="76"/>
    </location>
</feature>
<accession>A0ABC9B6Y9</accession>
<evidence type="ECO:0000259" key="5">
    <source>
        <dbReference type="Pfam" id="PF03081"/>
    </source>
</evidence>